<dbReference type="Pfam" id="PF00561">
    <property type="entry name" value="Abhydrolase_1"/>
    <property type="match status" value="1"/>
</dbReference>
<accession>A0A512RS30</accession>
<evidence type="ECO:0000313" key="2">
    <source>
        <dbReference type="EMBL" id="GEP98496.1"/>
    </source>
</evidence>
<comment type="caution">
    <text evidence="2">The sequence shown here is derived from an EMBL/GenBank/DDBJ whole genome shotgun (WGS) entry which is preliminary data.</text>
</comment>
<dbReference type="PRINTS" id="PR00111">
    <property type="entry name" value="ABHYDROLASE"/>
</dbReference>
<dbReference type="AlphaFoldDB" id="A0A512RS30"/>
<organism evidence="2 3">
    <name type="scientific">Chitinophaga cymbidii</name>
    <dbReference type="NCBI Taxonomy" id="1096750"/>
    <lineage>
        <taxon>Bacteria</taxon>
        <taxon>Pseudomonadati</taxon>
        <taxon>Bacteroidota</taxon>
        <taxon>Chitinophagia</taxon>
        <taxon>Chitinophagales</taxon>
        <taxon>Chitinophagaceae</taxon>
        <taxon>Chitinophaga</taxon>
    </lineage>
</organism>
<keyword evidence="3" id="KW-1185">Reference proteome</keyword>
<dbReference type="OrthoDB" id="2247630at2"/>
<dbReference type="EMBL" id="BKAU01000006">
    <property type="protein sequence ID" value="GEP98496.1"/>
    <property type="molecule type" value="Genomic_DNA"/>
</dbReference>
<dbReference type="SUPFAM" id="SSF53474">
    <property type="entry name" value="alpha/beta-Hydrolases"/>
    <property type="match status" value="1"/>
</dbReference>
<dbReference type="InterPro" id="IPR000073">
    <property type="entry name" value="AB_hydrolase_1"/>
</dbReference>
<dbReference type="PANTHER" id="PTHR46331">
    <property type="entry name" value="VALACYCLOVIR HYDROLASE"/>
    <property type="match status" value="1"/>
</dbReference>
<dbReference type="Gene3D" id="3.40.50.1820">
    <property type="entry name" value="alpha/beta hydrolase"/>
    <property type="match status" value="1"/>
</dbReference>
<gene>
    <name evidence="2" type="ORF">CCY01nite_47560</name>
</gene>
<sequence>MKRLLYLEVIISFIMTFPQQAKSQDGPPPTFFQVVDVSGYKGASFTMECWLYADEIPPTYGAIMMAIGMENGKVVSNKVGKFSAADFKPGQWNKIELSGKLDKQAGSLAIGVLYGSGPDRYYFDDIKLWVKKNDTLLKDGNFEAAGVDAWKFSNTRKQVNVVKSTDKARSGKQSLLIDASGTSAEKYGHDDQHGHYADINGHRIYYEVYGEGKPLLLLHGSMESIASFDHQIPAFARTFKVIAMDTRGHGRSSRDTGAVGYELFAGDVFELLNTLQLDSVNILGWSDGGITGLLLAMQHPEKVAKLAVMGANLYNNESSVYDWVNDAVRDQIKQLKKKDDPSSAFAIKMKYLVLQQPNISPASLQNIKCPVLVMAGGKDVIKPAHTKLIADSIPAATLKIFEHASHYAPAEIPQEFNRAVIDFFKR</sequence>
<protein>
    <recommendedName>
        <fullName evidence="1">AB hydrolase-1 domain-containing protein</fullName>
    </recommendedName>
</protein>
<dbReference type="GO" id="GO:0017171">
    <property type="term" value="F:serine hydrolase activity"/>
    <property type="evidence" value="ECO:0007669"/>
    <property type="project" value="TreeGrafter"/>
</dbReference>
<dbReference type="Gene3D" id="2.60.120.260">
    <property type="entry name" value="Galactose-binding domain-like"/>
    <property type="match status" value="1"/>
</dbReference>
<evidence type="ECO:0000259" key="1">
    <source>
        <dbReference type="Pfam" id="PF00561"/>
    </source>
</evidence>
<feature type="domain" description="AB hydrolase-1" evidence="1">
    <location>
        <begin position="213"/>
        <end position="315"/>
    </location>
</feature>
<dbReference type="InterPro" id="IPR029058">
    <property type="entry name" value="AB_hydrolase_fold"/>
</dbReference>
<proteinExistence type="predicted"/>
<dbReference type="Proteomes" id="UP000321436">
    <property type="component" value="Unassembled WGS sequence"/>
</dbReference>
<dbReference type="RefSeq" id="WP_146867103.1">
    <property type="nucleotide sequence ID" value="NZ_BKAU01000006.1"/>
</dbReference>
<dbReference type="PANTHER" id="PTHR46331:SF2">
    <property type="entry name" value="VALACYCLOVIR HYDROLASE"/>
    <property type="match status" value="1"/>
</dbReference>
<reference evidence="2 3" key="1">
    <citation type="submission" date="2019-07" db="EMBL/GenBank/DDBJ databases">
        <title>Whole genome shotgun sequence of Chitinophaga cymbidii NBRC 109752.</title>
        <authorList>
            <person name="Hosoyama A."/>
            <person name="Uohara A."/>
            <person name="Ohji S."/>
            <person name="Ichikawa N."/>
        </authorList>
    </citation>
    <scope>NUCLEOTIDE SEQUENCE [LARGE SCALE GENOMIC DNA]</scope>
    <source>
        <strain evidence="2 3">NBRC 109752</strain>
    </source>
</reference>
<name>A0A512RS30_9BACT</name>
<evidence type="ECO:0000313" key="3">
    <source>
        <dbReference type="Proteomes" id="UP000321436"/>
    </source>
</evidence>